<feature type="transmembrane region" description="Helical" evidence="1">
    <location>
        <begin position="12"/>
        <end position="32"/>
    </location>
</feature>
<dbReference type="Proteomes" id="UP000232806">
    <property type="component" value="Chromosome"/>
</dbReference>
<evidence type="ECO:0000313" key="2">
    <source>
        <dbReference type="EMBL" id="AUB56521.1"/>
    </source>
</evidence>
<proteinExistence type="predicted"/>
<keyword evidence="1" id="KW-0812">Transmembrane</keyword>
<reference evidence="3 5" key="2">
    <citation type="submission" date="2020-04" db="EMBL/GenBank/DDBJ databases">
        <title>Draft genome of Methanobacterium subterraneum isolated from animal feces.</title>
        <authorList>
            <person name="Ouboter H.T."/>
            <person name="Berger S."/>
            <person name="Gungor E."/>
            <person name="Jetten M.S.M."/>
            <person name="Welte C.U."/>
        </authorList>
    </citation>
    <scope>NUCLEOTIDE SEQUENCE [LARGE SCALE GENOMIC DNA]</scope>
    <source>
        <strain evidence="3">HO_2020</strain>
    </source>
</reference>
<name>A0A2H4VEL6_9EURY</name>
<dbReference type="GeneID" id="35124366"/>
<dbReference type="Proteomes" id="UP000591058">
    <property type="component" value="Unassembled WGS sequence"/>
</dbReference>
<keyword evidence="1" id="KW-0472">Membrane</keyword>
<reference evidence="2 4" key="1">
    <citation type="submission" date="2016-10" db="EMBL/GenBank/DDBJ databases">
        <title>Comparative genomics between deep and shallow subseafloor isolates.</title>
        <authorList>
            <person name="Ishii S."/>
            <person name="Miller J.R."/>
            <person name="Sutton G."/>
            <person name="Suzuki S."/>
            <person name="Methe B."/>
            <person name="Inagaki F."/>
            <person name="Imachi H."/>
        </authorList>
    </citation>
    <scope>NUCLEOTIDE SEQUENCE [LARGE SCALE GENOMIC DNA]</scope>
    <source>
        <strain evidence="2 4">MO-MB1</strain>
    </source>
</reference>
<dbReference type="AlphaFoldDB" id="A0A2H4VEL6"/>
<dbReference type="Pfam" id="PF04021">
    <property type="entry name" value="Class_IIIsignal"/>
    <property type="match status" value="1"/>
</dbReference>
<sequence length="138" mass="15034">MVDMDNKGQISVEVILFVAIVLFIVLAVGYYISDQSEQNNIATATRLGAENATTSMGITNPGMMPVRVDAVQMNGDHNITLIINLSYSSTQIKNTTLNGVYIALTSQGYSPEKGIGLNNYIQNLTMNTSRHNYTIQVA</sequence>
<dbReference type="EMBL" id="CP017766">
    <property type="protein sequence ID" value="AUB56521.1"/>
    <property type="molecule type" value="Genomic_DNA"/>
</dbReference>
<evidence type="ECO:0000313" key="5">
    <source>
        <dbReference type="Proteomes" id="UP000591058"/>
    </source>
</evidence>
<evidence type="ECO:0000313" key="3">
    <source>
        <dbReference type="EMBL" id="NMO10282.1"/>
    </source>
</evidence>
<evidence type="ECO:0000256" key="1">
    <source>
        <dbReference type="SAM" id="Phobius"/>
    </source>
</evidence>
<organism evidence="2 4">
    <name type="scientific">Methanobacterium subterraneum</name>
    <dbReference type="NCBI Taxonomy" id="59277"/>
    <lineage>
        <taxon>Archaea</taxon>
        <taxon>Methanobacteriati</taxon>
        <taxon>Methanobacteriota</taxon>
        <taxon>Methanomada group</taxon>
        <taxon>Methanobacteria</taxon>
        <taxon>Methanobacteriales</taxon>
        <taxon>Methanobacteriaceae</taxon>
        <taxon>Methanobacterium</taxon>
    </lineage>
</organism>
<gene>
    <name evidence="2" type="ORF">BK007_11185</name>
    <name evidence="3" type="ORF">HG719_10740</name>
</gene>
<dbReference type="RefSeq" id="WP_100906501.1">
    <property type="nucleotide sequence ID" value="NZ_CP017766.1"/>
</dbReference>
<dbReference type="InterPro" id="IPR007166">
    <property type="entry name" value="Class3_signal_pept_motif"/>
</dbReference>
<accession>A0A2H4VEL6</accession>
<keyword evidence="1" id="KW-1133">Transmembrane helix</keyword>
<dbReference type="EMBL" id="JABBYL010000038">
    <property type="protein sequence ID" value="NMO10282.1"/>
    <property type="molecule type" value="Genomic_DNA"/>
</dbReference>
<protein>
    <submittedName>
        <fullName evidence="2">Class III signal peptide-containing protein</fullName>
    </submittedName>
</protein>
<dbReference type="OrthoDB" id="71473at2157"/>
<evidence type="ECO:0000313" key="4">
    <source>
        <dbReference type="Proteomes" id="UP000232806"/>
    </source>
</evidence>